<dbReference type="Proteomes" id="UP000836841">
    <property type="component" value="Chromosome 1"/>
</dbReference>
<dbReference type="GO" id="GO:0005777">
    <property type="term" value="C:peroxisome"/>
    <property type="evidence" value="ECO:0007669"/>
    <property type="project" value="InterPro"/>
</dbReference>
<protein>
    <recommendedName>
        <fullName evidence="2">NYN domain-containing protein</fullName>
    </recommendedName>
</protein>
<dbReference type="CDD" id="cd10910">
    <property type="entry name" value="PIN_limkain_b1_N_like"/>
    <property type="match status" value="1"/>
</dbReference>
<organism evidence="3 4">
    <name type="scientific">Thlaspi arvense</name>
    <name type="common">Field penny-cress</name>
    <dbReference type="NCBI Taxonomy" id="13288"/>
    <lineage>
        <taxon>Eukaryota</taxon>
        <taxon>Viridiplantae</taxon>
        <taxon>Streptophyta</taxon>
        <taxon>Embryophyta</taxon>
        <taxon>Tracheophyta</taxon>
        <taxon>Spermatophyta</taxon>
        <taxon>Magnoliopsida</taxon>
        <taxon>eudicotyledons</taxon>
        <taxon>Gunneridae</taxon>
        <taxon>Pentapetalae</taxon>
        <taxon>rosids</taxon>
        <taxon>malvids</taxon>
        <taxon>Brassicales</taxon>
        <taxon>Brassicaceae</taxon>
        <taxon>Thlaspideae</taxon>
        <taxon>Thlaspi</taxon>
    </lineage>
</organism>
<feature type="domain" description="NYN" evidence="2">
    <location>
        <begin position="8"/>
        <end position="103"/>
    </location>
</feature>
<dbReference type="GO" id="GO:0004540">
    <property type="term" value="F:RNA nuclease activity"/>
    <property type="evidence" value="ECO:0007669"/>
    <property type="project" value="InterPro"/>
</dbReference>
<keyword evidence="4" id="KW-1185">Reference proteome</keyword>
<proteinExistence type="predicted"/>
<feature type="compositionally biased region" description="Basic and acidic residues" evidence="1">
    <location>
        <begin position="264"/>
        <end position="284"/>
    </location>
</feature>
<evidence type="ECO:0000256" key="1">
    <source>
        <dbReference type="SAM" id="MobiDB-lite"/>
    </source>
</evidence>
<dbReference type="Pfam" id="PF01936">
    <property type="entry name" value="NYN"/>
    <property type="match status" value="1"/>
</dbReference>
<sequence>MAEVVPVTGVWWDINTCPVPDGYDPGCVRQSIESALANFMGPSPVIIFCYGNLEYVPPLVLKAISDSGILLRHALGWSSLSLELFDWKDTNPSATTVLFISGDDQWWYMTSIKTHFSRTLRAFPDLEQPVAYPADFFASLSAKKWVWKDLLEEKYSGPCYSDTTGQMDCVLNCQFEWWCSMCMFPGENCSDFIDHLKSVNHRQELFGLVWPWDGNPVDICELCDYPYVDDKNMRIHLESEEHAHNVKAAGPSASHETEAIFVDNSKEYHEENSKEDHEEEDHPT</sequence>
<dbReference type="EMBL" id="OU466857">
    <property type="protein sequence ID" value="CAH2035143.1"/>
    <property type="molecule type" value="Genomic_DNA"/>
</dbReference>
<gene>
    <name evidence="3" type="ORF">TAV2_LOCUS278</name>
</gene>
<dbReference type="GO" id="GO:0010468">
    <property type="term" value="P:regulation of gene expression"/>
    <property type="evidence" value="ECO:0007669"/>
    <property type="project" value="InterPro"/>
</dbReference>
<feature type="region of interest" description="Disordered" evidence="1">
    <location>
        <begin position="244"/>
        <end position="284"/>
    </location>
</feature>
<name>A0AAU9RBR1_THLAR</name>
<dbReference type="PANTHER" id="PTHR14379:SF78">
    <property type="entry name" value="NYN DOMAIN-CONTAINING PROTEIN"/>
    <property type="match status" value="1"/>
</dbReference>
<evidence type="ECO:0000259" key="2">
    <source>
        <dbReference type="Pfam" id="PF01936"/>
    </source>
</evidence>
<dbReference type="InterPro" id="IPR024768">
    <property type="entry name" value="Marf1"/>
</dbReference>
<reference evidence="3 4" key="1">
    <citation type="submission" date="2022-03" db="EMBL/GenBank/DDBJ databases">
        <authorList>
            <person name="Nunn A."/>
            <person name="Chopra R."/>
            <person name="Nunn A."/>
            <person name="Contreras Garrido A."/>
        </authorList>
    </citation>
    <scope>NUCLEOTIDE SEQUENCE [LARGE SCALE GENOMIC DNA]</scope>
</reference>
<evidence type="ECO:0000313" key="3">
    <source>
        <dbReference type="EMBL" id="CAH2035143.1"/>
    </source>
</evidence>
<dbReference type="AlphaFoldDB" id="A0AAU9RBR1"/>
<accession>A0AAU9RBR1</accession>
<dbReference type="InterPro" id="IPR021139">
    <property type="entry name" value="NYN"/>
</dbReference>
<evidence type="ECO:0000313" key="4">
    <source>
        <dbReference type="Proteomes" id="UP000836841"/>
    </source>
</evidence>
<dbReference type="PANTHER" id="PTHR14379">
    <property type="entry name" value="LIMKAIN B LKAP"/>
    <property type="match status" value="1"/>
</dbReference>